<dbReference type="SUPFAM" id="SSF51569">
    <property type="entry name" value="Aldolase"/>
    <property type="match status" value="1"/>
</dbReference>
<comment type="subunit">
    <text evidence="4 16">Homooctamer.</text>
</comment>
<evidence type="ECO:0000256" key="1">
    <source>
        <dbReference type="ARBA" id="ARBA00001947"/>
    </source>
</evidence>
<dbReference type="Gene3D" id="3.20.20.70">
    <property type="entry name" value="Aldolase class I"/>
    <property type="match status" value="1"/>
</dbReference>
<evidence type="ECO:0000256" key="2">
    <source>
        <dbReference type="ARBA" id="ARBA00004694"/>
    </source>
</evidence>
<feature type="binding site" evidence="13">
    <location>
        <position position="314"/>
    </location>
    <ligand>
        <name>5-aminolevulinate</name>
        <dbReference type="ChEBI" id="CHEBI:356416"/>
        <label>2</label>
    </ligand>
</feature>
<keyword evidence="9 16" id="KW-0627">Porphyrin biosynthesis</keyword>
<evidence type="ECO:0000313" key="18">
    <source>
        <dbReference type="EMBL" id="WAA11596.1"/>
    </source>
</evidence>
<feature type="binding site" evidence="13">
    <location>
        <position position="206"/>
    </location>
    <ligand>
        <name>5-aminolevulinate</name>
        <dbReference type="ChEBI" id="CHEBI:356416"/>
        <label>1</label>
    </ligand>
</feature>
<dbReference type="PANTHER" id="PTHR11458">
    <property type="entry name" value="DELTA-AMINOLEVULINIC ACID DEHYDRATASE"/>
    <property type="match status" value="1"/>
</dbReference>
<dbReference type="NCBIfam" id="NF006762">
    <property type="entry name" value="PRK09283.1"/>
    <property type="match status" value="1"/>
</dbReference>
<dbReference type="SMART" id="SM01004">
    <property type="entry name" value="ALAD"/>
    <property type="match status" value="1"/>
</dbReference>
<evidence type="ECO:0000256" key="17">
    <source>
        <dbReference type="RuleBase" id="RU004161"/>
    </source>
</evidence>
<evidence type="ECO:0000256" key="10">
    <source>
        <dbReference type="ARBA" id="ARBA00025628"/>
    </source>
</evidence>
<accession>A0A9E8RXC6</accession>
<keyword evidence="7" id="KW-0350">Heme biosynthesis</keyword>
<feature type="binding site" evidence="13">
    <location>
        <position position="275"/>
    </location>
    <ligand>
        <name>5-aminolevulinate</name>
        <dbReference type="ChEBI" id="CHEBI:356416"/>
        <label>2</label>
    </ligand>
</feature>
<comment type="function">
    <text evidence="10">Catalyzes an early step in the biosynthesis of tetrapyrroles. Binds two molecules of 5-aminolevulinate per subunit, each at a distinct site, and catalyzes their condensation to form porphobilinogen.</text>
</comment>
<evidence type="ECO:0000256" key="16">
    <source>
        <dbReference type="RuleBase" id="RU000515"/>
    </source>
</evidence>
<dbReference type="EMBL" id="CP106877">
    <property type="protein sequence ID" value="WAA11596.1"/>
    <property type="molecule type" value="Genomic_DNA"/>
</dbReference>
<dbReference type="PRINTS" id="PR00144">
    <property type="entry name" value="DALDHYDRTASE"/>
</dbReference>
<dbReference type="AlphaFoldDB" id="A0A9E8RXC6"/>
<keyword evidence="8 16" id="KW-0456">Lyase</keyword>
<dbReference type="EC" id="4.2.1.24" evidence="5 16"/>
<keyword evidence="19" id="KW-1185">Reference proteome</keyword>
<dbReference type="PROSITE" id="PS00169">
    <property type="entry name" value="D_ALA_DEHYDRATASE"/>
    <property type="match status" value="1"/>
</dbReference>
<dbReference type="PIRSF" id="PIRSF001415">
    <property type="entry name" value="Porphbilin_synth"/>
    <property type="match status" value="1"/>
</dbReference>
<evidence type="ECO:0000256" key="15">
    <source>
        <dbReference type="PIRSR" id="PIRSR001415-5"/>
    </source>
</evidence>
<dbReference type="Pfam" id="PF00490">
    <property type="entry name" value="ALAD"/>
    <property type="match status" value="1"/>
</dbReference>
<dbReference type="GO" id="GO:0008270">
    <property type="term" value="F:zinc ion binding"/>
    <property type="evidence" value="ECO:0007669"/>
    <property type="project" value="TreeGrafter"/>
</dbReference>
<dbReference type="CDD" id="cd00384">
    <property type="entry name" value="ALAD_PBGS"/>
    <property type="match status" value="1"/>
</dbReference>
<dbReference type="InterPro" id="IPR013785">
    <property type="entry name" value="Aldolase_TIM"/>
</dbReference>
<name>A0A9E8RXC6_9BACI</name>
<evidence type="ECO:0000256" key="7">
    <source>
        <dbReference type="ARBA" id="ARBA00023133"/>
    </source>
</evidence>
<dbReference type="RefSeq" id="WP_275419707.1">
    <property type="nucleotide sequence ID" value="NZ_CP106877.1"/>
</dbReference>
<protein>
    <recommendedName>
        <fullName evidence="6 16">Delta-aminolevulinic acid dehydratase</fullName>
        <ecNumber evidence="5 16">4.2.1.24</ecNumber>
    </recommendedName>
</protein>
<comment type="similarity">
    <text evidence="3 17">Belongs to the ALAD family.</text>
</comment>
<feature type="active site" description="Schiff-base intermediate with substrate" evidence="12">
    <location>
        <position position="249"/>
    </location>
</feature>
<dbReference type="Proteomes" id="UP001164726">
    <property type="component" value="Chromosome"/>
</dbReference>
<evidence type="ECO:0000313" key="19">
    <source>
        <dbReference type="Proteomes" id="UP001164726"/>
    </source>
</evidence>
<comment type="cofactor">
    <cofactor evidence="1">
        <name>Zn(2+)</name>
        <dbReference type="ChEBI" id="CHEBI:29105"/>
    </cofactor>
</comment>
<evidence type="ECO:0000256" key="11">
    <source>
        <dbReference type="ARBA" id="ARBA00047651"/>
    </source>
</evidence>
<comment type="pathway">
    <text evidence="2">Porphyrin-containing compound metabolism; protoporphyrin-IX biosynthesis; coproporphyrinogen-III from 5-aminolevulinate: step 1/4.</text>
</comment>
<evidence type="ECO:0000256" key="14">
    <source>
        <dbReference type="PIRSR" id="PIRSR001415-3"/>
    </source>
</evidence>
<feature type="binding site" evidence="14">
    <location>
        <position position="121"/>
    </location>
    <ligand>
        <name>Zn(2+)</name>
        <dbReference type="ChEBI" id="CHEBI:29105"/>
        <note>catalytic</note>
    </ligand>
</feature>
<sequence length="334" mass="37193">MEEIDFKRHRRLRKNAFMRDLVRENHLSTDDLIYPLFVVEGEKIRNPVPSMPGIEQISLDYLADEIRELQTLGIKAVLLFGIPNEKDHVGSGAYDENGIVQKAIQLIKSEVPEMLVIADTCLCEYTDHGHCGLIIDGEVANDPSLQLHVKTAISQAKAGADIIAPSNMMDGFVKAIRKGLDNNGFSYVPIMSYAVKYASAFYGPFRDAADSAPQFGDRKTYQMDPANRLEALREAEADVEEGADFLIVKPGMPYMDIIRDVKNAFHLPIVAYNVSGEYSMVKAAALNGWIDEKQIVMELLTGFKRAGADLIITYFAKDVAKWLNESSLKQGKKA</sequence>
<keyword evidence="15" id="KW-0460">Magnesium</keyword>
<evidence type="ECO:0000256" key="4">
    <source>
        <dbReference type="ARBA" id="ARBA00011823"/>
    </source>
</evidence>
<reference evidence="18" key="1">
    <citation type="submission" date="2022-09" db="EMBL/GenBank/DDBJ databases">
        <title>Complete Genomes of Fervidibacillus albus and Fervidibacillus halotolerans isolated from tidal flat sediments.</title>
        <authorList>
            <person name="Kwon K.K."/>
            <person name="Yang S.-H."/>
            <person name="Park M.J."/>
            <person name="Oh H.-M."/>
        </authorList>
    </citation>
    <scope>NUCLEOTIDE SEQUENCE</scope>
    <source>
        <strain evidence="18">MEBiC13594</strain>
    </source>
</reference>
<organism evidence="18 19">
    <name type="scientific">Fervidibacillus halotolerans</name>
    <dbReference type="NCBI Taxonomy" id="2980027"/>
    <lineage>
        <taxon>Bacteria</taxon>
        <taxon>Bacillati</taxon>
        <taxon>Bacillota</taxon>
        <taxon>Bacilli</taxon>
        <taxon>Bacillales</taxon>
        <taxon>Bacillaceae</taxon>
        <taxon>Fervidibacillus</taxon>
    </lineage>
</organism>
<dbReference type="GO" id="GO:0004655">
    <property type="term" value="F:porphobilinogen synthase activity"/>
    <property type="evidence" value="ECO:0007669"/>
    <property type="project" value="UniProtKB-EC"/>
</dbReference>
<dbReference type="FunFam" id="3.20.20.70:FF:000019">
    <property type="entry name" value="Delta-aminolevulinic acid dehydratase"/>
    <property type="match status" value="1"/>
</dbReference>
<dbReference type="InterPro" id="IPR030656">
    <property type="entry name" value="ALAD_AS"/>
</dbReference>
<evidence type="ECO:0000256" key="8">
    <source>
        <dbReference type="ARBA" id="ARBA00023239"/>
    </source>
</evidence>
<comment type="catalytic activity">
    <reaction evidence="11 16">
        <text>2 5-aminolevulinate = porphobilinogen + 2 H2O + H(+)</text>
        <dbReference type="Rhea" id="RHEA:24064"/>
        <dbReference type="ChEBI" id="CHEBI:15377"/>
        <dbReference type="ChEBI" id="CHEBI:15378"/>
        <dbReference type="ChEBI" id="CHEBI:58126"/>
        <dbReference type="ChEBI" id="CHEBI:356416"/>
        <dbReference type="EC" id="4.2.1.24"/>
    </reaction>
</comment>
<gene>
    <name evidence="18" type="primary">hemB</name>
    <name evidence="18" type="ORF">OE105_08135</name>
</gene>
<feature type="binding site" evidence="14">
    <location>
        <position position="131"/>
    </location>
    <ligand>
        <name>Zn(2+)</name>
        <dbReference type="ChEBI" id="CHEBI:29105"/>
        <note>catalytic</note>
    </ligand>
</feature>
<feature type="active site" description="Schiff-base intermediate with substrate" evidence="12">
    <location>
        <position position="196"/>
    </location>
</feature>
<dbReference type="PANTHER" id="PTHR11458:SF0">
    <property type="entry name" value="DELTA-AMINOLEVULINIC ACID DEHYDRATASE"/>
    <property type="match status" value="1"/>
</dbReference>
<evidence type="ECO:0000256" key="6">
    <source>
        <dbReference type="ARBA" id="ARBA00020771"/>
    </source>
</evidence>
<feature type="binding site" evidence="15">
    <location>
        <position position="234"/>
    </location>
    <ligand>
        <name>Mg(2+)</name>
        <dbReference type="ChEBI" id="CHEBI:18420"/>
    </ligand>
</feature>
<dbReference type="InterPro" id="IPR001731">
    <property type="entry name" value="ALAD"/>
</dbReference>
<keyword evidence="14" id="KW-0862">Zinc</keyword>
<dbReference type="KEGG" id="fhl:OE105_08135"/>
<evidence type="ECO:0000256" key="9">
    <source>
        <dbReference type="ARBA" id="ARBA00023244"/>
    </source>
</evidence>
<dbReference type="GO" id="GO:0005829">
    <property type="term" value="C:cytosol"/>
    <property type="evidence" value="ECO:0007669"/>
    <property type="project" value="TreeGrafter"/>
</dbReference>
<evidence type="ECO:0000256" key="5">
    <source>
        <dbReference type="ARBA" id="ARBA00012053"/>
    </source>
</evidence>
<feature type="binding site" evidence="13">
    <location>
        <position position="218"/>
    </location>
    <ligand>
        <name>5-aminolevulinate</name>
        <dbReference type="ChEBI" id="CHEBI:356416"/>
        <label>1</label>
    </ligand>
</feature>
<keyword evidence="14" id="KW-0479">Metal-binding</keyword>
<feature type="binding site" evidence="14">
    <location>
        <position position="123"/>
    </location>
    <ligand>
        <name>Zn(2+)</name>
        <dbReference type="ChEBI" id="CHEBI:29105"/>
        <note>catalytic</note>
    </ligand>
</feature>
<evidence type="ECO:0000256" key="3">
    <source>
        <dbReference type="ARBA" id="ARBA00008055"/>
    </source>
</evidence>
<dbReference type="GO" id="GO:0006783">
    <property type="term" value="P:heme biosynthetic process"/>
    <property type="evidence" value="ECO:0007669"/>
    <property type="project" value="UniProtKB-KW"/>
</dbReference>
<proteinExistence type="inferred from homology"/>
<evidence type="ECO:0000256" key="12">
    <source>
        <dbReference type="PIRSR" id="PIRSR001415-1"/>
    </source>
</evidence>
<evidence type="ECO:0000256" key="13">
    <source>
        <dbReference type="PIRSR" id="PIRSR001415-2"/>
    </source>
</evidence>